<keyword evidence="5 7" id="KW-1133">Transmembrane helix</keyword>
<dbReference type="EMBL" id="PNIX01000249">
    <property type="protein sequence ID" value="PMP82125.1"/>
    <property type="molecule type" value="Genomic_DNA"/>
</dbReference>
<protein>
    <submittedName>
        <fullName evidence="8">Permease</fullName>
    </submittedName>
</protein>
<evidence type="ECO:0000256" key="7">
    <source>
        <dbReference type="SAM" id="Phobius"/>
    </source>
</evidence>
<sequence length="161" mass="17464">MNSYIGYIYLAAAAALMLLSYFKDKNKTKKALITTGKIALNVLPVLFFIFILMGVIQLFVTKELVAKLLGTESGIWGILIGEIVGAVALIEPAAVFPFSCSLIAKGATYGVIYAFVSTAVLIGIATLPAEITFMGKKFTVVRNILSFVLIFLIALTWKLMM</sequence>
<keyword evidence="3" id="KW-1003">Cell membrane</keyword>
<dbReference type="InterPro" id="IPR005524">
    <property type="entry name" value="DUF318"/>
</dbReference>
<reference evidence="8 9" key="1">
    <citation type="submission" date="2018-01" db="EMBL/GenBank/DDBJ databases">
        <title>Metagenomic assembled genomes from two thermal pools in the Uzon Caldera, Kamchatka, Russia.</title>
        <authorList>
            <person name="Wilkins L."/>
            <person name="Ettinger C."/>
        </authorList>
    </citation>
    <scope>NUCLEOTIDE SEQUENCE [LARGE SCALE GENOMIC DNA]</scope>
    <source>
        <strain evidence="8">ARK-10</strain>
    </source>
</reference>
<feature type="transmembrane region" description="Helical" evidence="7">
    <location>
        <begin position="75"/>
        <end position="98"/>
    </location>
</feature>
<evidence type="ECO:0000256" key="4">
    <source>
        <dbReference type="ARBA" id="ARBA00022692"/>
    </source>
</evidence>
<gene>
    <name evidence="8" type="ORF">C0175_04200</name>
</gene>
<accession>A0A2J6X602</accession>
<dbReference type="AlphaFoldDB" id="A0A2J6X602"/>
<comment type="similarity">
    <text evidence="2">Belongs to the UPF0718 family.</text>
</comment>
<comment type="caution">
    <text evidence="8">The sequence shown here is derived from an EMBL/GenBank/DDBJ whole genome shotgun (WGS) entry which is preliminary data.</text>
</comment>
<keyword evidence="6 7" id="KW-0472">Membrane</keyword>
<dbReference type="Proteomes" id="UP000236910">
    <property type="component" value="Unassembled WGS sequence"/>
</dbReference>
<feature type="transmembrane region" description="Helical" evidence="7">
    <location>
        <begin position="110"/>
        <end position="128"/>
    </location>
</feature>
<dbReference type="GO" id="GO:0005886">
    <property type="term" value="C:plasma membrane"/>
    <property type="evidence" value="ECO:0007669"/>
    <property type="project" value="UniProtKB-SubCell"/>
</dbReference>
<evidence type="ECO:0000313" key="8">
    <source>
        <dbReference type="EMBL" id="PMP82125.1"/>
    </source>
</evidence>
<feature type="transmembrane region" description="Helical" evidence="7">
    <location>
        <begin position="6"/>
        <end position="22"/>
    </location>
</feature>
<organism evidence="8 9">
    <name type="scientific">Caldisericum exile</name>
    <dbReference type="NCBI Taxonomy" id="693075"/>
    <lineage>
        <taxon>Bacteria</taxon>
        <taxon>Pseudomonadati</taxon>
        <taxon>Caldisericota/Cryosericota group</taxon>
        <taxon>Caldisericota</taxon>
        <taxon>Caldisericia</taxon>
        <taxon>Caldisericales</taxon>
        <taxon>Caldisericaceae</taxon>
        <taxon>Caldisericum</taxon>
    </lineage>
</organism>
<comment type="subcellular location">
    <subcellularLocation>
        <location evidence="1">Cell membrane</location>
        <topology evidence="1">Multi-pass membrane protein</topology>
    </subcellularLocation>
</comment>
<feature type="transmembrane region" description="Helical" evidence="7">
    <location>
        <begin position="140"/>
        <end position="160"/>
    </location>
</feature>
<dbReference type="Pfam" id="PF03773">
    <property type="entry name" value="ArsP_1"/>
    <property type="match status" value="1"/>
</dbReference>
<evidence type="ECO:0000256" key="2">
    <source>
        <dbReference type="ARBA" id="ARBA00006386"/>
    </source>
</evidence>
<evidence type="ECO:0000256" key="6">
    <source>
        <dbReference type="ARBA" id="ARBA00023136"/>
    </source>
</evidence>
<evidence type="ECO:0000256" key="5">
    <source>
        <dbReference type="ARBA" id="ARBA00022989"/>
    </source>
</evidence>
<feature type="transmembrane region" description="Helical" evidence="7">
    <location>
        <begin position="38"/>
        <end position="60"/>
    </location>
</feature>
<proteinExistence type="inferred from homology"/>
<evidence type="ECO:0000313" key="9">
    <source>
        <dbReference type="Proteomes" id="UP000236910"/>
    </source>
</evidence>
<evidence type="ECO:0000256" key="1">
    <source>
        <dbReference type="ARBA" id="ARBA00004651"/>
    </source>
</evidence>
<name>A0A2J6X602_9BACT</name>
<evidence type="ECO:0000256" key="3">
    <source>
        <dbReference type="ARBA" id="ARBA00022475"/>
    </source>
</evidence>
<keyword evidence="4 7" id="KW-0812">Transmembrane</keyword>